<evidence type="ECO:0000313" key="3">
    <source>
        <dbReference type="Proteomes" id="UP001589870"/>
    </source>
</evidence>
<name>A0ABV6UCX3_9ACTN</name>
<proteinExistence type="predicted"/>
<dbReference type="EMBL" id="JBHMQT010000063">
    <property type="protein sequence ID" value="MFC0866018.1"/>
    <property type="molecule type" value="Genomic_DNA"/>
</dbReference>
<dbReference type="Proteomes" id="UP001589870">
    <property type="component" value="Unassembled WGS sequence"/>
</dbReference>
<evidence type="ECO:0000256" key="1">
    <source>
        <dbReference type="SAM" id="SignalP"/>
    </source>
</evidence>
<dbReference type="PROSITE" id="PS51257">
    <property type="entry name" value="PROKAR_LIPOPROTEIN"/>
    <property type="match status" value="1"/>
</dbReference>
<keyword evidence="1" id="KW-0732">Signal</keyword>
<evidence type="ECO:0008006" key="4">
    <source>
        <dbReference type="Google" id="ProtNLM"/>
    </source>
</evidence>
<feature type="signal peptide" evidence="1">
    <location>
        <begin position="1"/>
        <end position="21"/>
    </location>
</feature>
<keyword evidence="3" id="KW-1185">Reference proteome</keyword>
<dbReference type="RefSeq" id="WP_394304023.1">
    <property type="nucleotide sequence ID" value="NZ_JBHMQT010000063.1"/>
</dbReference>
<comment type="caution">
    <text evidence="2">The sequence shown here is derived from an EMBL/GenBank/DDBJ whole genome shotgun (WGS) entry which is preliminary data.</text>
</comment>
<feature type="chain" id="PRO_5045887622" description="Lipoprotein" evidence="1">
    <location>
        <begin position="22"/>
        <end position="139"/>
    </location>
</feature>
<protein>
    <recommendedName>
        <fullName evidence="4">Lipoprotein</fullName>
    </recommendedName>
</protein>
<organism evidence="2 3">
    <name type="scientific">Sphaerimonospora cavernae</name>
    <dbReference type="NCBI Taxonomy" id="1740611"/>
    <lineage>
        <taxon>Bacteria</taxon>
        <taxon>Bacillati</taxon>
        <taxon>Actinomycetota</taxon>
        <taxon>Actinomycetes</taxon>
        <taxon>Streptosporangiales</taxon>
        <taxon>Streptosporangiaceae</taxon>
        <taxon>Sphaerimonospora</taxon>
    </lineage>
</organism>
<gene>
    <name evidence="2" type="ORF">ACFHYQ_27340</name>
</gene>
<sequence length="139" mass="15107">MKYIKIIPVALALMLATGCGADEPASTFVRQADGGRFDSPEELIKTLNDLGMSCIDPQYSKFKASKSLYIYKGTCWSGSGYIDVYTSVQRILIGDYEGDLHNGGGLPGVRGQNWQVNTRRDYAFAAAVKNALGGQVMKN</sequence>
<reference evidence="2 3" key="1">
    <citation type="submission" date="2024-09" db="EMBL/GenBank/DDBJ databases">
        <authorList>
            <person name="Sun Q."/>
            <person name="Mori K."/>
        </authorList>
    </citation>
    <scope>NUCLEOTIDE SEQUENCE [LARGE SCALE GENOMIC DNA]</scope>
    <source>
        <strain evidence="2 3">TBRC 1851</strain>
    </source>
</reference>
<evidence type="ECO:0000313" key="2">
    <source>
        <dbReference type="EMBL" id="MFC0866018.1"/>
    </source>
</evidence>
<accession>A0ABV6UCX3</accession>